<evidence type="ECO:0000256" key="2">
    <source>
        <dbReference type="ARBA" id="ARBA00023125"/>
    </source>
</evidence>
<dbReference type="OrthoDB" id="8535430at2"/>
<dbReference type="RefSeq" id="WP_067668629.1">
    <property type="nucleotide sequence ID" value="NZ_CBCSIK010000014.1"/>
</dbReference>
<proteinExistence type="predicted"/>
<keyword evidence="1" id="KW-0805">Transcription regulation</keyword>
<dbReference type="FunFam" id="1.10.10.60:FF:000141">
    <property type="entry name" value="TetR family transcriptional regulator"/>
    <property type="match status" value="1"/>
</dbReference>
<accession>A0A151Y2C1</accession>
<evidence type="ECO:0000256" key="1">
    <source>
        <dbReference type="ARBA" id="ARBA00023015"/>
    </source>
</evidence>
<dbReference type="GO" id="GO:0000976">
    <property type="term" value="F:transcription cis-regulatory region binding"/>
    <property type="evidence" value="ECO:0007669"/>
    <property type="project" value="TreeGrafter"/>
</dbReference>
<dbReference type="Pfam" id="PF00440">
    <property type="entry name" value="TetR_N"/>
    <property type="match status" value="1"/>
</dbReference>
<dbReference type="PROSITE" id="PS50977">
    <property type="entry name" value="HTH_TETR_2"/>
    <property type="match status" value="1"/>
</dbReference>
<dbReference type="InterPro" id="IPR036271">
    <property type="entry name" value="Tet_transcr_reg_TetR-rel_C_sf"/>
</dbReference>
<name>A0A151Y2C1_9GAMM</name>
<dbReference type="PRINTS" id="PR00455">
    <property type="entry name" value="HTHTETR"/>
</dbReference>
<dbReference type="Proteomes" id="UP000076276">
    <property type="component" value="Unassembled WGS sequence"/>
</dbReference>
<dbReference type="InterPro" id="IPR050109">
    <property type="entry name" value="HTH-type_TetR-like_transc_reg"/>
</dbReference>
<organism evidence="6 7">
    <name type="scientific">Acinetobacter pragensis</name>
    <dbReference type="NCBI Taxonomy" id="1806892"/>
    <lineage>
        <taxon>Bacteria</taxon>
        <taxon>Pseudomonadati</taxon>
        <taxon>Pseudomonadota</taxon>
        <taxon>Gammaproteobacteria</taxon>
        <taxon>Moraxellales</taxon>
        <taxon>Moraxellaceae</taxon>
        <taxon>Acinetobacter</taxon>
    </lineage>
</organism>
<dbReference type="Pfam" id="PF14246">
    <property type="entry name" value="TetR_C_7"/>
    <property type="match status" value="1"/>
</dbReference>
<reference evidence="6 7" key="1">
    <citation type="submission" date="2016-03" db="EMBL/GenBank/DDBJ databases">
        <title>Acinetobacter genomospecies 28 strain ANC 4149.</title>
        <authorList>
            <person name="Radolfova-Krizova L."/>
            <person name="Nemec A."/>
        </authorList>
    </citation>
    <scope>NUCLEOTIDE SEQUENCE [LARGE SCALE GENOMIC DNA]</scope>
    <source>
        <strain evidence="6 7">ANC 4149</strain>
    </source>
</reference>
<feature type="domain" description="HTH tetR-type" evidence="5">
    <location>
        <begin position="9"/>
        <end position="69"/>
    </location>
</feature>
<comment type="caution">
    <text evidence="6">The sequence shown here is derived from an EMBL/GenBank/DDBJ whole genome shotgun (WGS) entry which is preliminary data.</text>
</comment>
<dbReference type="PANTHER" id="PTHR30055:SF146">
    <property type="entry name" value="HTH-TYPE TRANSCRIPTIONAL DUAL REGULATOR CECR"/>
    <property type="match status" value="1"/>
</dbReference>
<evidence type="ECO:0000313" key="6">
    <source>
        <dbReference type="EMBL" id="KYQ72157.1"/>
    </source>
</evidence>
<dbReference type="InterPro" id="IPR009057">
    <property type="entry name" value="Homeodomain-like_sf"/>
</dbReference>
<dbReference type="STRING" id="1806892.AZH43_11560"/>
<evidence type="ECO:0000256" key="4">
    <source>
        <dbReference type="PROSITE-ProRule" id="PRU00335"/>
    </source>
</evidence>
<gene>
    <name evidence="6" type="ORF">AZH43_11560</name>
</gene>
<dbReference type="AlphaFoldDB" id="A0A151Y2C1"/>
<sequence length="207" mass="23465">MNAGRPKDFEKRKRILDAAKILFLECGYHGCSMNKIAQKADTTKLTVYNHFQDKDSLFTAAIAETCDKLISAQPVHLSADSNFLQALQHACELSLNIVNLPEALKMEYLLLELASQHNPLAQQFYNASHQKLCGLWENFFEQAIALKFVRPDVPRTQTMLIFSLLLGLRHHEVLMGIRTVPDHAERQQIIQDSMALFLLRYGTGAIP</sequence>
<dbReference type="SUPFAM" id="SSF46689">
    <property type="entry name" value="Homeodomain-like"/>
    <property type="match status" value="1"/>
</dbReference>
<evidence type="ECO:0000259" key="5">
    <source>
        <dbReference type="PROSITE" id="PS50977"/>
    </source>
</evidence>
<evidence type="ECO:0000256" key="3">
    <source>
        <dbReference type="ARBA" id="ARBA00023163"/>
    </source>
</evidence>
<dbReference type="EMBL" id="LUAW01000019">
    <property type="protein sequence ID" value="KYQ72157.1"/>
    <property type="molecule type" value="Genomic_DNA"/>
</dbReference>
<feature type="DNA-binding region" description="H-T-H motif" evidence="4">
    <location>
        <begin position="32"/>
        <end position="51"/>
    </location>
</feature>
<dbReference type="InterPro" id="IPR039536">
    <property type="entry name" value="TetR_C_Proteobacteria"/>
</dbReference>
<keyword evidence="3" id="KW-0804">Transcription</keyword>
<dbReference type="InterPro" id="IPR001647">
    <property type="entry name" value="HTH_TetR"/>
</dbReference>
<dbReference type="Gene3D" id="1.10.357.10">
    <property type="entry name" value="Tetracycline Repressor, domain 2"/>
    <property type="match status" value="1"/>
</dbReference>
<keyword evidence="2 4" id="KW-0238">DNA-binding</keyword>
<protein>
    <submittedName>
        <fullName evidence="6">TetR family transcriptional regulator</fullName>
    </submittedName>
</protein>
<dbReference type="GO" id="GO:0003700">
    <property type="term" value="F:DNA-binding transcription factor activity"/>
    <property type="evidence" value="ECO:0007669"/>
    <property type="project" value="TreeGrafter"/>
</dbReference>
<evidence type="ECO:0000313" key="7">
    <source>
        <dbReference type="Proteomes" id="UP000076276"/>
    </source>
</evidence>
<dbReference type="PANTHER" id="PTHR30055">
    <property type="entry name" value="HTH-TYPE TRANSCRIPTIONAL REGULATOR RUTR"/>
    <property type="match status" value="1"/>
</dbReference>
<dbReference type="SUPFAM" id="SSF48498">
    <property type="entry name" value="Tetracyclin repressor-like, C-terminal domain"/>
    <property type="match status" value="1"/>
</dbReference>
<keyword evidence="7" id="KW-1185">Reference proteome</keyword>